<gene>
    <name evidence="1" type="ORF">ACFSC2_00375</name>
</gene>
<evidence type="ECO:0008006" key="3">
    <source>
        <dbReference type="Google" id="ProtNLM"/>
    </source>
</evidence>
<comment type="caution">
    <text evidence="1">The sequence shown here is derived from an EMBL/GenBank/DDBJ whole genome shotgun (WGS) entry which is preliminary data.</text>
</comment>
<protein>
    <recommendedName>
        <fullName evidence="3">Outer membrane protein beta-barrel domain-containing protein</fullName>
    </recommendedName>
</protein>
<dbReference type="EMBL" id="JBHUDZ010000001">
    <property type="protein sequence ID" value="MFD1601186.1"/>
    <property type="molecule type" value="Genomic_DNA"/>
</dbReference>
<dbReference type="RefSeq" id="WP_379817271.1">
    <property type="nucleotide sequence ID" value="NZ_JBHUDZ010000001.1"/>
</dbReference>
<keyword evidence="2" id="KW-1185">Reference proteome</keyword>
<organism evidence="1 2">
    <name type="scientific">Flavobacterium artemisiae</name>
    <dbReference type="NCBI Taxonomy" id="2126556"/>
    <lineage>
        <taxon>Bacteria</taxon>
        <taxon>Pseudomonadati</taxon>
        <taxon>Bacteroidota</taxon>
        <taxon>Flavobacteriia</taxon>
        <taxon>Flavobacteriales</taxon>
        <taxon>Flavobacteriaceae</taxon>
        <taxon>Flavobacterium</taxon>
    </lineage>
</organism>
<accession>A0ABW4H7P5</accession>
<evidence type="ECO:0000313" key="2">
    <source>
        <dbReference type="Proteomes" id="UP001597138"/>
    </source>
</evidence>
<reference evidence="2" key="1">
    <citation type="journal article" date="2019" name="Int. J. Syst. Evol. Microbiol.">
        <title>The Global Catalogue of Microorganisms (GCM) 10K type strain sequencing project: providing services to taxonomists for standard genome sequencing and annotation.</title>
        <authorList>
            <consortium name="The Broad Institute Genomics Platform"/>
            <consortium name="The Broad Institute Genome Sequencing Center for Infectious Disease"/>
            <person name="Wu L."/>
            <person name="Ma J."/>
        </authorList>
    </citation>
    <scope>NUCLEOTIDE SEQUENCE [LARGE SCALE GENOMIC DNA]</scope>
    <source>
        <strain evidence="2">CCUG 70865</strain>
    </source>
</reference>
<proteinExistence type="predicted"/>
<dbReference type="Proteomes" id="UP001597138">
    <property type="component" value="Unassembled WGS sequence"/>
</dbReference>
<sequence length="411" mass="47411">MKKILLITLFLYFSVINAQISFEKGYFISNDGTKTECYIKNIDWSNNPVDFKYKISINDNEIKTETIATVKEFGIENNAAFKRAKVKIDMSDNRLENISTTKNPVWKEDTIFLRVLVQGKATLYNYLSKDMTRFFYETDNIPTEQLVYKEFLLVNDQTGAQTTEENNYFKQQIFNNIKNENITENEIKRLTYKTEPLVKYFLKYNNSDAHTIEKAISSKNKGIFSLKVSAGVSFTSLTVDGAQSGGYQSAEYNNKTQPTFGLEGEYIFPFNKNKWSAFMGLFYQKYEDNQEYGVIYSITDSKHVEFPSTVKYTGLSLPVGLRHYFFISQNSKIFINAFYAITLNGKFTYKSKYINLDGKAQGDFGYGLGYNFKNKISTEIRYNAGKNLLNNYVPFSTNFSSIDLLLSYTIL</sequence>
<name>A0ABW4H7P5_9FLAO</name>
<evidence type="ECO:0000313" key="1">
    <source>
        <dbReference type="EMBL" id="MFD1601186.1"/>
    </source>
</evidence>